<dbReference type="EMBL" id="BSUL01000001">
    <property type="protein sequence ID" value="GMA27875.1"/>
    <property type="molecule type" value="Genomic_DNA"/>
</dbReference>
<reference evidence="6 7" key="1">
    <citation type="journal article" date="2014" name="Int. J. Syst. Evol. Microbiol.">
        <title>Complete genome sequence of Corynebacterium casei LMG S-19264T (=DSM 44701T), isolated from a smear-ripened cheese.</title>
        <authorList>
            <consortium name="US DOE Joint Genome Institute (JGI-PGF)"/>
            <person name="Walter F."/>
            <person name="Albersmeier A."/>
            <person name="Kalinowski J."/>
            <person name="Ruckert C."/>
        </authorList>
    </citation>
    <scope>NUCLEOTIDE SEQUENCE [LARGE SCALE GENOMIC DNA]</scope>
    <source>
        <strain evidence="6 7">NBRC 112289</strain>
    </source>
</reference>
<dbReference type="CDD" id="cd01392">
    <property type="entry name" value="HTH_LacI"/>
    <property type="match status" value="1"/>
</dbReference>
<feature type="compositionally biased region" description="Low complexity" evidence="4">
    <location>
        <begin position="1"/>
        <end position="16"/>
    </location>
</feature>
<dbReference type="PANTHER" id="PTHR30146:SF109">
    <property type="entry name" value="HTH-TYPE TRANSCRIPTIONAL REGULATOR GALS"/>
    <property type="match status" value="1"/>
</dbReference>
<evidence type="ECO:0000256" key="4">
    <source>
        <dbReference type="SAM" id="MobiDB-lite"/>
    </source>
</evidence>
<dbReference type="SMART" id="SM00354">
    <property type="entry name" value="HTH_LACI"/>
    <property type="match status" value="1"/>
</dbReference>
<organism evidence="6 7">
    <name type="scientific">Arenivirga flava</name>
    <dbReference type="NCBI Taxonomy" id="1930060"/>
    <lineage>
        <taxon>Bacteria</taxon>
        <taxon>Bacillati</taxon>
        <taxon>Actinomycetota</taxon>
        <taxon>Actinomycetes</taxon>
        <taxon>Micrococcales</taxon>
        <taxon>Microbacteriaceae</taxon>
        <taxon>Arenivirga</taxon>
    </lineage>
</organism>
<dbReference type="PROSITE" id="PS50932">
    <property type="entry name" value="HTH_LACI_2"/>
    <property type="match status" value="1"/>
</dbReference>
<dbReference type="InterPro" id="IPR010982">
    <property type="entry name" value="Lambda_DNA-bd_dom_sf"/>
</dbReference>
<dbReference type="GO" id="GO:0000976">
    <property type="term" value="F:transcription cis-regulatory region binding"/>
    <property type="evidence" value="ECO:0007669"/>
    <property type="project" value="TreeGrafter"/>
</dbReference>
<evidence type="ECO:0000256" key="2">
    <source>
        <dbReference type="ARBA" id="ARBA00023125"/>
    </source>
</evidence>
<dbReference type="GO" id="GO:0003700">
    <property type="term" value="F:DNA-binding transcription factor activity"/>
    <property type="evidence" value="ECO:0007669"/>
    <property type="project" value="TreeGrafter"/>
</dbReference>
<keyword evidence="3" id="KW-0804">Transcription</keyword>
<dbReference type="AlphaFoldDB" id="A0AA37UJ47"/>
<feature type="domain" description="HTH lacI-type" evidence="5">
    <location>
        <begin position="34"/>
        <end position="88"/>
    </location>
</feature>
<dbReference type="InterPro" id="IPR028082">
    <property type="entry name" value="Peripla_BP_I"/>
</dbReference>
<evidence type="ECO:0000256" key="3">
    <source>
        <dbReference type="ARBA" id="ARBA00023163"/>
    </source>
</evidence>
<keyword evidence="2" id="KW-0238">DNA-binding</keyword>
<dbReference type="SUPFAM" id="SSF53822">
    <property type="entry name" value="Periplasmic binding protein-like I"/>
    <property type="match status" value="1"/>
</dbReference>
<dbReference type="InterPro" id="IPR046335">
    <property type="entry name" value="LacI/GalR-like_sensor"/>
</dbReference>
<keyword evidence="1" id="KW-0805">Transcription regulation</keyword>
<dbReference type="Pfam" id="PF00356">
    <property type="entry name" value="LacI"/>
    <property type="match status" value="1"/>
</dbReference>
<dbReference type="Gene3D" id="1.10.260.40">
    <property type="entry name" value="lambda repressor-like DNA-binding domains"/>
    <property type="match status" value="1"/>
</dbReference>
<evidence type="ECO:0000256" key="1">
    <source>
        <dbReference type="ARBA" id="ARBA00023015"/>
    </source>
</evidence>
<protein>
    <submittedName>
        <fullName evidence="6">LacI family transcriptional regulator</fullName>
    </submittedName>
</protein>
<dbReference type="Gene3D" id="3.40.50.2300">
    <property type="match status" value="2"/>
</dbReference>
<evidence type="ECO:0000259" key="5">
    <source>
        <dbReference type="PROSITE" id="PS50932"/>
    </source>
</evidence>
<dbReference type="InterPro" id="IPR000843">
    <property type="entry name" value="HTH_LacI"/>
</dbReference>
<feature type="region of interest" description="Disordered" evidence="4">
    <location>
        <begin position="1"/>
        <end position="26"/>
    </location>
</feature>
<sequence length="368" mass="38953">MPGPVRAATARRAATTPLTREPGGQARIGDMKRIGIRDVARHASVSISTVSNALNRPHLVTPALAARVRRVADELGYVPLQAAQQLRAGRSGLLGMTVINIANPFFGAMVAGAEEAATAANLRVLVGNSDDDHEKERAHLELFERVQVEGVLISPYGATPEEIDRLRRRGIPAVLVDAVDGRGELPSVSFDDVAGGRLAVQHLIALGRRRLAFIGGQDSVAQVAQRLVGARAAAAEHPDVQLDVAWTHRVTSGIGRELGLRIASMPTDERPDGIVTTNDHLACGIVYGLIAGGTRVPEQVAVVGYDDIEFAAVAAVPLTSVRQPAREMGRRAAQLLLPAVTDGRTLDPADSIVFAPELIVRESTGGRS</sequence>
<comment type="caution">
    <text evidence="6">The sequence shown here is derived from an EMBL/GenBank/DDBJ whole genome shotgun (WGS) entry which is preliminary data.</text>
</comment>
<dbReference type="SUPFAM" id="SSF47413">
    <property type="entry name" value="lambda repressor-like DNA-binding domains"/>
    <property type="match status" value="1"/>
</dbReference>
<dbReference type="Proteomes" id="UP001157160">
    <property type="component" value="Unassembled WGS sequence"/>
</dbReference>
<evidence type="ECO:0000313" key="6">
    <source>
        <dbReference type="EMBL" id="GMA27875.1"/>
    </source>
</evidence>
<keyword evidence="7" id="KW-1185">Reference proteome</keyword>
<dbReference type="Pfam" id="PF13377">
    <property type="entry name" value="Peripla_BP_3"/>
    <property type="match status" value="1"/>
</dbReference>
<name>A0AA37UJ47_9MICO</name>
<accession>A0AA37UJ47</accession>
<gene>
    <name evidence="6" type="ORF">GCM10025874_11280</name>
</gene>
<evidence type="ECO:0000313" key="7">
    <source>
        <dbReference type="Proteomes" id="UP001157160"/>
    </source>
</evidence>
<proteinExistence type="predicted"/>
<dbReference type="PANTHER" id="PTHR30146">
    <property type="entry name" value="LACI-RELATED TRANSCRIPTIONAL REPRESSOR"/>
    <property type="match status" value="1"/>
</dbReference>